<comment type="caution">
    <text evidence="1">The sequence shown here is derived from an EMBL/GenBank/DDBJ whole genome shotgun (WGS) entry which is preliminary data.</text>
</comment>
<dbReference type="Proteomes" id="UP000006977">
    <property type="component" value="Unassembled WGS sequence"/>
</dbReference>
<dbReference type="InterPro" id="IPR026487">
    <property type="entry name" value="CHP04141"/>
</dbReference>
<dbReference type="EMBL" id="AHEA01000034">
    <property type="protein sequence ID" value="EJQ75648.1"/>
    <property type="molecule type" value="Genomic_DNA"/>
</dbReference>
<dbReference type="HOGENOM" id="CLU_462128_0_0_9"/>
<protein>
    <recommendedName>
        <fullName evidence="3">TIGR04141 family sporadically distributed protein</fullName>
    </recommendedName>
</protein>
<evidence type="ECO:0000313" key="2">
    <source>
        <dbReference type="Proteomes" id="UP000006977"/>
    </source>
</evidence>
<dbReference type="AlphaFoldDB" id="J8A209"/>
<dbReference type="RefSeq" id="WP_002150208.1">
    <property type="nucleotide sequence ID" value="NZ_JH792148.1"/>
</dbReference>
<dbReference type="NCBIfam" id="TIGR04141">
    <property type="entry name" value="TIGR04141 family sporadically distributed protein"/>
    <property type="match status" value="1"/>
</dbReference>
<reference evidence="1 2" key="1">
    <citation type="submission" date="2012-04" db="EMBL/GenBank/DDBJ databases">
        <title>The Genome Sequence of Bacillus cereus HuA4-10.</title>
        <authorList>
            <consortium name="The Broad Institute Genome Sequencing Platform"/>
            <consortium name="The Broad Institute Genome Sequencing Center for Infectious Disease"/>
            <person name="Feldgarden M."/>
            <person name="Van der Auwera G.A."/>
            <person name="Mahillon J."/>
            <person name="Duprez V."/>
            <person name="Timmery S."/>
            <person name="Mattelet C."/>
            <person name="Dierick K."/>
            <person name="Sun M."/>
            <person name="Yu Z."/>
            <person name="Zhu L."/>
            <person name="Hu X."/>
            <person name="Shank E.B."/>
            <person name="Swiecicka I."/>
            <person name="Hansen B.M."/>
            <person name="Andrup L."/>
            <person name="Young S.K."/>
            <person name="Zeng Q."/>
            <person name="Gargeya S."/>
            <person name="Fitzgerald M."/>
            <person name="Haas B."/>
            <person name="Abouelleil A."/>
            <person name="Alvarado L."/>
            <person name="Arachchi H.M."/>
            <person name="Berlin A."/>
            <person name="Chapman S.B."/>
            <person name="Goldberg J."/>
            <person name="Griggs A."/>
            <person name="Gujja S."/>
            <person name="Hansen M."/>
            <person name="Howarth C."/>
            <person name="Imamovic A."/>
            <person name="Larimer J."/>
            <person name="McCowen C."/>
            <person name="Montmayeur A."/>
            <person name="Murphy C."/>
            <person name="Neiman D."/>
            <person name="Pearson M."/>
            <person name="Priest M."/>
            <person name="Roberts A."/>
            <person name="Saif S."/>
            <person name="Shea T."/>
            <person name="Sisk P."/>
            <person name="Sykes S."/>
            <person name="Wortman J."/>
            <person name="Nusbaum C."/>
            <person name="Birren B."/>
        </authorList>
    </citation>
    <scope>NUCLEOTIDE SEQUENCE [LARGE SCALE GENOMIC DNA]</scope>
    <source>
        <strain evidence="1 2">HuA4-10</strain>
    </source>
</reference>
<dbReference type="Pfam" id="PF19614">
    <property type="entry name" value="DUF6119"/>
    <property type="match status" value="1"/>
</dbReference>
<evidence type="ECO:0008006" key="3">
    <source>
        <dbReference type="Google" id="ProtNLM"/>
    </source>
</evidence>
<organism evidence="1 2">
    <name type="scientific">Bacillus cereus HuA4-10</name>
    <dbReference type="NCBI Taxonomy" id="1053206"/>
    <lineage>
        <taxon>Bacteria</taxon>
        <taxon>Bacillati</taxon>
        <taxon>Bacillota</taxon>
        <taxon>Bacilli</taxon>
        <taxon>Bacillales</taxon>
        <taxon>Bacillaceae</taxon>
        <taxon>Bacillus</taxon>
        <taxon>Bacillus cereus group</taxon>
    </lineage>
</organism>
<dbReference type="PATRIC" id="fig|1053206.3.peg.4647"/>
<name>J8A209_BACCE</name>
<accession>J8A209</accession>
<proteinExistence type="predicted"/>
<gene>
    <name evidence="1" type="ORF">IGC_04549</name>
</gene>
<evidence type="ECO:0000313" key="1">
    <source>
        <dbReference type="EMBL" id="EJQ75648.1"/>
    </source>
</evidence>
<sequence>MAATSFTLYKLQSTAMTFDEYCEEIISKYNQGLPEGSEFIERESIDEKKLEKVSNYKAFFSESQTKPDWQYPLKELVNNLPTLQNSNHSFVLFLECQDNTFAITGGKGYLVLQEYKDYNFGLELLSKILDPNDSIIKETNDRYLSGNKSSGQHQFLGLVTLNSESSISNFFKGVDVFFKKERIEELFGVKIEEGRKDYKFVARDSVRLGKSLSVGNLDIFINSINKLLNQKTISNINNFYELNSRDPINNILNELLVQEFKRCSDDQKNPSENLFLLQIQAECDKFNLLKKSTGQVLNSYEGHLDIQDIFKLYVEKFKVNIQQGENKNVLDDFIKQIFVVGVIDGDTPVEQSLLSLLDFKAMHNGKTYWLMNGKWVYLDETFIDILNEQFYRKVTSKYQQSRPLDELKVWKKDIGEGEYNFSHNNIENILVLDKIFVDNIEICDLLLIEETESFFIHVKDGLDRDARVLSEQIMSSMTAVNNAQRFGDLKFFKRYYVSISNKKKDRVSGTSESNLSKAARKFLNRFPSEQKFLDWINDPKIKHNFVFAFRPASQDINKPKTIKSTPAKISMVNLIDYVKRFDFELSIVEIKKEVFKKGH</sequence>